<evidence type="ECO:0000313" key="2">
    <source>
        <dbReference type="EMBL" id="KAG2569291.1"/>
    </source>
</evidence>
<evidence type="ECO:0000313" key="3">
    <source>
        <dbReference type="Proteomes" id="UP000823388"/>
    </source>
</evidence>
<feature type="region of interest" description="Disordered" evidence="1">
    <location>
        <begin position="35"/>
        <end position="61"/>
    </location>
</feature>
<accession>A0A8T0Q363</accession>
<proteinExistence type="predicted"/>
<gene>
    <name evidence="2" type="ORF">PVAP13_7NG380350</name>
</gene>
<name>A0A8T0Q363_PANVG</name>
<organism evidence="2 3">
    <name type="scientific">Panicum virgatum</name>
    <name type="common">Blackwell switchgrass</name>
    <dbReference type="NCBI Taxonomy" id="38727"/>
    <lineage>
        <taxon>Eukaryota</taxon>
        <taxon>Viridiplantae</taxon>
        <taxon>Streptophyta</taxon>
        <taxon>Embryophyta</taxon>
        <taxon>Tracheophyta</taxon>
        <taxon>Spermatophyta</taxon>
        <taxon>Magnoliopsida</taxon>
        <taxon>Liliopsida</taxon>
        <taxon>Poales</taxon>
        <taxon>Poaceae</taxon>
        <taxon>PACMAD clade</taxon>
        <taxon>Panicoideae</taxon>
        <taxon>Panicodae</taxon>
        <taxon>Paniceae</taxon>
        <taxon>Panicinae</taxon>
        <taxon>Panicum</taxon>
        <taxon>Panicum sect. Hiantes</taxon>
    </lineage>
</organism>
<dbReference type="Proteomes" id="UP000823388">
    <property type="component" value="Chromosome 7N"/>
</dbReference>
<reference evidence="2" key="1">
    <citation type="submission" date="2020-05" db="EMBL/GenBank/DDBJ databases">
        <title>WGS assembly of Panicum virgatum.</title>
        <authorList>
            <person name="Lovell J.T."/>
            <person name="Jenkins J."/>
            <person name="Shu S."/>
            <person name="Juenger T.E."/>
            <person name="Schmutz J."/>
        </authorList>
    </citation>
    <scope>NUCLEOTIDE SEQUENCE</scope>
    <source>
        <strain evidence="2">AP13</strain>
    </source>
</reference>
<dbReference type="EMBL" id="CM029050">
    <property type="protein sequence ID" value="KAG2569291.1"/>
    <property type="molecule type" value="Genomic_DNA"/>
</dbReference>
<protein>
    <submittedName>
        <fullName evidence="2">Uncharacterized protein</fullName>
    </submittedName>
</protein>
<evidence type="ECO:0000256" key="1">
    <source>
        <dbReference type="SAM" id="MobiDB-lite"/>
    </source>
</evidence>
<keyword evidence="3" id="KW-1185">Reference proteome</keyword>
<comment type="caution">
    <text evidence="2">The sequence shown here is derived from an EMBL/GenBank/DDBJ whole genome shotgun (WGS) entry which is preliminary data.</text>
</comment>
<feature type="region of interest" description="Disordered" evidence="1">
    <location>
        <begin position="94"/>
        <end position="113"/>
    </location>
</feature>
<sequence>MPPHHVLHSKSDPEARGRLRVFPDLACIAGVTGTGQAGRRLSFGSSEPSGGGGAKGAGAARLADGSGVQIWLRRRRRAGQKSVLSIRRSMRLDACPSRPSSSAPYGTFSLPWC</sequence>
<dbReference type="AlphaFoldDB" id="A0A8T0Q363"/>